<dbReference type="GeneID" id="19322977"/>
<dbReference type="EMBL" id="KB932957">
    <property type="protein sequence ID" value="EOO01778.1"/>
    <property type="molecule type" value="Genomic_DNA"/>
</dbReference>
<dbReference type="RefSeq" id="XP_007913454.1">
    <property type="nucleotide sequence ID" value="XM_007915263.1"/>
</dbReference>
<dbReference type="AlphaFoldDB" id="R8BQX4"/>
<dbReference type="HOGENOM" id="CLU_018982_0_1_1"/>
<dbReference type="InterPro" id="IPR014756">
    <property type="entry name" value="Ig_E-set"/>
</dbReference>
<dbReference type="InterPro" id="IPR050357">
    <property type="entry name" value="Arrestin_domain-protein"/>
</dbReference>
<name>R8BQX4_PHAM7</name>
<comment type="subunit">
    <text evidence="2">Interacts with hulA.</text>
</comment>
<dbReference type="InterPro" id="IPR011021">
    <property type="entry name" value="Arrestin-like_N"/>
</dbReference>
<dbReference type="SUPFAM" id="SSF81296">
    <property type="entry name" value="E set domains"/>
    <property type="match status" value="1"/>
</dbReference>
<protein>
    <submittedName>
        <fullName evidence="4">Putative arrestin domain-containing protein</fullName>
    </submittedName>
</protein>
<dbReference type="Pfam" id="PF00339">
    <property type="entry name" value="Arrestin_N"/>
    <property type="match status" value="1"/>
</dbReference>
<comment type="similarity">
    <text evidence="1">Belongs to the arrestin family.</text>
</comment>
<evidence type="ECO:0000256" key="1">
    <source>
        <dbReference type="ARBA" id="ARBA00005298"/>
    </source>
</evidence>
<dbReference type="GO" id="GO:0070086">
    <property type="term" value="P:ubiquitin-dependent endocytosis"/>
    <property type="evidence" value="ECO:0007669"/>
    <property type="project" value="TreeGrafter"/>
</dbReference>
<evidence type="ECO:0000256" key="2">
    <source>
        <dbReference type="ARBA" id="ARBA00038766"/>
    </source>
</evidence>
<dbReference type="PANTHER" id="PTHR11188">
    <property type="entry name" value="ARRESTIN DOMAIN CONTAINING PROTEIN"/>
    <property type="match status" value="1"/>
</dbReference>
<dbReference type="SMART" id="SM01017">
    <property type="entry name" value="Arrestin_C"/>
    <property type="match status" value="1"/>
</dbReference>
<dbReference type="GO" id="GO:0031625">
    <property type="term" value="F:ubiquitin protein ligase binding"/>
    <property type="evidence" value="ECO:0007669"/>
    <property type="project" value="TreeGrafter"/>
</dbReference>
<reference evidence="5" key="1">
    <citation type="journal article" date="2013" name="Genome Announc.">
        <title>Draft genome sequence of the ascomycete Phaeoacremonium aleophilum strain UCR-PA7, a causal agent of the esca disease complex in grapevines.</title>
        <authorList>
            <person name="Blanco-Ulate B."/>
            <person name="Rolshausen P."/>
            <person name="Cantu D."/>
        </authorList>
    </citation>
    <scope>NUCLEOTIDE SEQUENCE [LARGE SCALE GENOMIC DNA]</scope>
    <source>
        <strain evidence="5">UCR-PA7</strain>
    </source>
</reference>
<evidence type="ECO:0000259" key="3">
    <source>
        <dbReference type="SMART" id="SM01017"/>
    </source>
</evidence>
<accession>R8BQX4</accession>
<dbReference type="eggNOG" id="KOG3780">
    <property type="taxonomic scope" value="Eukaryota"/>
</dbReference>
<dbReference type="InterPro" id="IPR011022">
    <property type="entry name" value="Arrestin_C-like"/>
</dbReference>
<dbReference type="InterPro" id="IPR014752">
    <property type="entry name" value="Arrestin-like_C"/>
</dbReference>
<dbReference type="GO" id="GO:0030674">
    <property type="term" value="F:protein-macromolecule adaptor activity"/>
    <property type="evidence" value="ECO:0007669"/>
    <property type="project" value="TreeGrafter"/>
</dbReference>
<sequence>MPSFNPITNITGRNAFTLFEIRLDNDFLVFRGNEHESSGQMLKGTVVLCLPTALKVEDVHLRLLGTERLAWTDSKVTPTGISSQKVDKTNTIFSHRWEPFVGGGASKSTTLAAGNYEWPFELLLPGDTCESVEGLPEANIIYHLKATVARGKLAYDLHTKKRVRIIRTLESSALEFLHAMSVENIWPNKVEYSIVVPQKAVVFGSEIPLETRFTPLLKGLEIGDITCKLVEVHDIIVQSFQGHSIREYKKEKEVAQWTVAMSREEHWQDMIEDTGQEGWVMNTTLDLPRKLGKCMQDVNVHGIKIRHKLKMVVALKNPDGHISEVSN</sequence>
<feature type="domain" description="Arrestin C-terminal-like" evidence="3">
    <location>
        <begin position="186"/>
        <end position="327"/>
    </location>
</feature>
<dbReference type="OrthoDB" id="2333384at2759"/>
<dbReference type="Pfam" id="PF02752">
    <property type="entry name" value="Arrestin_C"/>
    <property type="match status" value="1"/>
</dbReference>
<gene>
    <name evidence="4" type="ORF">UCRPA7_2701</name>
</gene>
<evidence type="ECO:0000313" key="4">
    <source>
        <dbReference type="EMBL" id="EOO01778.1"/>
    </source>
</evidence>
<dbReference type="KEGG" id="tmn:UCRPA7_2701"/>
<organism evidence="4 5">
    <name type="scientific">Phaeoacremonium minimum (strain UCR-PA7)</name>
    <name type="common">Esca disease fungus</name>
    <name type="synonym">Togninia minima</name>
    <dbReference type="NCBI Taxonomy" id="1286976"/>
    <lineage>
        <taxon>Eukaryota</taxon>
        <taxon>Fungi</taxon>
        <taxon>Dikarya</taxon>
        <taxon>Ascomycota</taxon>
        <taxon>Pezizomycotina</taxon>
        <taxon>Sordariomycetes</taxon>
        <taxon>Sordariomycetidae</taxon>
        <taxon>Togniniales</taxon>
        <taxon>Togniniaceae</taxon>
        <taxon>Phaeoacremonium</taxon>
    </lineage>
</organism>
<keyword evidence="5" id="KW-1185">Reference proteome</keyword>
<dbReference type="GO" id="GO:0005886">
    <property type="term" value="C:plasma membrane"/>
    <property type="evidence" value="ECO:0007669"/>
    <property type="project" value="TreeGrafter"/>
</dbReference>
<dbReference type="Proteomes" id="UP000014074">
    <property type="component" value="Unassembled WGS sequence"/>
</dbReference>
<dbReference type="PANTHER" id="PTHR11188:SF17">
    <property type="entry name" value="FI21816P1"/>
    <property type="match status" value="1"/>
</dbReference>
<dbReference type="GO" id="GO:0005829">
    <property type="term" value="C:cytosol"/>
    <property type="evidence" value="ECO:0007669"/>
    <property type="project" value="TreeGrafter"/>
</dbReference>
<dbReference type="Gene3D" id="2.60.40.640">
    <property type="match status" value="1"/>
</dbReference>
<evidence type="ECO:0000313" key="5">
    <source>
        <dbReference type="Proteomes" id="UP000014074"/>
    </source>
</evidence>
<proteinExistence type="inferred from homology"/>